<evidence type="ECO:0000313" key="2">
    <source>
        <dbReference type="EMBL" id="KAK7345387.1"/>
    </source>
</evidence>
<proteinExistence type="predicted"/>
<dbReference type="AlphaFoldDB" id="A0AAN9M072"/>
<comment type="caution">
    <text evidence="2">The sequence shown here is derived from an EMBL/GenBank/DDBJ whole genome shotgun (WGS) entry which is preliminary data.</text>
</comment>
<keyword evidence="3" id="KW-1185">Reference proteome</keyword>
<organism evidence="2 3">
    <name type="scientific">Canavalia gladiata</name>
    <name type="common">Sword bean</name>
    <name type="synonym">Dolichos gladiatus</name>
    <dbReference type="NCBI Taxonomy" id="3824"/>
    <lineage>
        <taxon>Eukaryota</taxon>
        <taxon>Viridiplantae</taxon>
        <taxon>Streptophyta</taxon>
        <taxon>Embryophyta</taxon>
        <taxon>Tracheophyta</taxon>
        <taxon>Spermatophyta</taxon>
        <taxon>Magnoliopsida</taxon>
        <taxon>eudicotyledons</taxon>
        <taxon>Gunneridae</taxon>
        <taxon>Pentapetalae</taxon>
        <taxon>rosids</taxon>
        <taxon>fabids</taxon>
        <taxon>Fabales</taxon>
        <taxon>Fabaceae</taxon>
        <taxon>Papilionoideae</taxon>
        <taxon>50 kb inversion clade</taxon>
        <taxon>NPAAA clade</taxon>
        <taxon>indigoferoid/millettioid clade</taxon>
        <taxon>Phaseoleae</taxon>
        <taxon>Canavalia</taxon>
    </lineage>
</organism>
<gene>
    <name evidence="2" type="ORF">VNO77_15991</name>
</gene>
<accession>A0AAN9M072</accession>
<sequence length="230" mass="25399">MALARNEDMKTGLHVLARNSSGSSCGGQWYLQSHHELQTCATETFALVFYSALLTCCIPNGQGHGIEANAKSMLAASIDHIQVLALQIFLYLDVLGFKLKSLEHAVSVIEYYTLAYLWFMALAISSTAWSSLLNREICQKVFPERTAKFLSLNRRTTFTDVIKGVSDVCGPLPPDRPLWFPGSSLPESLPGDFGIDPLGLVGAQVMKIDLYNVPNSLEKIKGFIRKDLRS</sequence>
<reference evidence="2 3" key="1">
    <citation type="submission" date="2024-01" db="EMBL/GenBank/DDBJ databases">
        <title>The genomes of 5 underutilized Papilionoideae crops provide insights into root nodulation and disease resistanc.</title>
        <authorList>
            <person name="Jiang F."/>
        </authorList>
    </citation>
    <scope>NUCLEOTIDE SEQUENCE [LARGE SCALE GENOMIC DNA]</scope>
    <source>
        <strain evidence="2">LVBAO_FW01</strain>
        <tissue evidence="2">Leaves</tissue>
    </source>
</reference>
<keyword evidence="1" id="KW-0472">Membrane</keyword>
<protein>
    <submittedName>
        <fullName evidence="2">Uncharacterized protein</fullName>
    </submittedName>
</protein>
<keyword evidence="1" id="KW-1133">Transmembrane helix</keyword>
<dbReference type="EMBL" id="JAYMYQ010000003">
    <property type="protein sequence ID" value="KAK7345387.1"/>
    <property type="molecule type" value="Genomic_DNA"/>
</dbReference>
<feature type="transmembrane region" description="Helical" evidence="1">
    <location>
        <begin position="81"/>
        <end position="99"/>
    </location>
</feature>
<evidence type="ECO:0000313" key="3">
    <source>
        <dbReference type="Proteomes" id="UP001367508"/>
    </source>
</evidence>
<keyword evidence="1" id="KW-0812">Transmembrane</keyword>
<name>A0AAN9M072_CANGL</name>
<evidence type="ECO:0000256" key="1">
    <source>
        <dbReference type="SAM" id="Phobius"/>
    </source>
</evidence>
<feature type="transmembrane region" description="Helical" evidence="1">
    <location>
        <begin position="111"/>
        <end position="133"/>
    </location>
</feature>
<dbReference type="Proteomes" id="UP001367508">
    <property type="component" value="Unassembled WGS sequence"/>
</dbReference>